<evidence type="ECO:0000313" key="3">
    <source>
        <dbReference type="Proteomes" id="UP000038009"/>
    </source>
</evidence>
<dbReference type="PANTHER" id="PTHR16074">
    <property type="entry name" value="BARDET-BIEDL SYNDROME 7 PROTEIN"/>
    <property type="match status" value="1"/>
</dbReference>
<evidence type="ECO:0000313" key="2">
    <source>
        <dbReference type="EMBL" id="KPI89792.1"/>
    </source>
</evidence>
<gene>
    <name evidence="2" type="ORF">ABL78_1055</name>
</gene>
<comment type="caution">
    <text evidence="2">The sequence shown here is derived from an EMBL/GenBank/DDBJ whole genome shotgun (WGS) entry which is preliminary data.</text>
</comment>
<dbReference type="GO" id="GO:0005930">
    <property type="term" value="C:axoneme"/>
    <property type="evidence" value="ECO:0007669"/>
    <property type="project" value="TreeGrafter"/>
</dbReference>
<keyword evidence="3" id="KW-1185">Reference proteome</keyword>
<evidence type="ECO:0000259" key="1">
    <source>
        <dbReference type="Pfam" id="PF23743"/>
    </source>
</evidence>
<dbReference type="Pfam" id="PF23743">
    <property type="entry name" value="Beta-prop_BBS7"/>
    <property type="match status" value="1"/>
</dbReference>
<name>A0A0N1I7W9_LEPSE</name>
<protein>
    <recommendedName>
        <fullName evidence="1">BBS7 beta-propeller domain-containing protein</fullName>
    </recommendedName>
</protein>
<dbReference type="OrthoDB" id="414590at2759"/>
<dbReference type="EMBL" id="LJSK01000016">
    <property type="protein sequence ID" value="KPI89792.1"/>
    <property type="molecule type" value="Genomic_DNA"/>
</dbReference>
<dbReference type="AlphaFoldDB" id="A0A0N1I7W9"/>
<accession>A0A0N1I7W9</accession>
<dbReference type="SUPFAM" id="SSF50978">
    <property type="entry name" value="WD40 repeat-like"/>
    <property type="match status" value="1"/>
</dbReference>
<feature type="domain" description="BBS7 beta-propeller" evidence="1">
    <location>
        <begin position="37"/>
        <end position="351"/>
    </location>
</feature>
<dbReference type="InterPro" id="IPR036322">
    <property type="entry name" value="WD40_repeat_dom_sf"/>
</dbReference>
<dbReference type="InterPro" id="IPR015943">
    <property type="entry name" value="WD40/YVTN_repeat-like_dom_sf"/>
</dbReference>
<dbReference type="InterPro" id="IPR056332">
    <property type="entry name" value="Beta-prop_BBS7"/>
</dbReference>
<dbReference type="GO" id="GO:0034464">
    <property type="term" value="C:BBSome"/>
    <property type="evidence" value="ECO:0007669"/>
    <property type="project" value="TreeGrafter"/>
</dbReference>
<dbReference type="GO" id="GO:0060271">
    <property type="term" value="P:cilium assembly"/>
    <property type="evidence" value="ECO:0007669"/>
    <property type="project" value="TreeGrafter"/>
</dbReference>
<dbReference type="GO" id="GO:0036064">
    <property type="term" value="C:ciliary basal body"/>
    <property type="evidence" value="ECO:0007669"/>
    <property type="project" value="TreeGrafter"/>
</dbReference>
<dbReference type="Gene3D" id="2.130.10.10">
    <property type="entry name" value="YVTN repeat-like/Quinoprotein amine dehydrogenase"/>
    <property type="match status" value="1"/>
</dbReference>
<sequence length="844" mass="90299">MLPMASLEAPPALAFKRKVLTKSATTARGCLLVYPVGKKAKQRVAVGDSTGLFKVFSIGKRLEPVLAFETLETVVPSGGADKDERPITAATLYSDQLFFIQGSVLHAYSRKGKPFFTVDTNVTEKVSALAIDTPYIFIAGDFMVTTMNETKEIGFYLSPDRVNDMCVYVSPSATSKDGERQLEEYICCLACNDRVLRLIQSNKLMEEVGCEAALTTLVFDQSDRLLYYGTQSGSIGVMSVKGNGGLRKVGSSMPISTGGSSSSVSSFGLADADADGRSELLVGYDDGTVNVFALQQTRSSNSAVDSVALSLVWTCNVGERVTSVAGGVITGSPEQPDILVHTYSGQVINFTLDTDTAKEDVQAAAAEAADRQAALLAKQQDMQREIDQLRSLIAQRTAELSVAPPVPASKKPAPPVLMVSATFTLTVTFTPLEAAPLLSLVIFADVPLEGAMLRCNAQLTFVSTGSAVVKTRARAGATATASSSAVSSSPVIATISPVQHGSKRLEVHLWADEGVEDTLQITAYSGQAPRAAQVKYVPLYALPLYERVSSDSAAALAPGMVQAMSRWIVLGNFVGQDVLEWMGQLLPGLADIPHRATTHRHIFVSDFLQSTLVLELEEPETGNRECNSRAVFSCNSLVTLATVKRHLSQTCAQLGVTITTREHVLFLTAQRQLQQLYPIMEGLSTRQQRLQLLQGLRELQGAESDLSFLPSSLQEVLTSADVEVEAEAELHQEMYVQRTVAALYRSLVFFKGHAPPLSDAVQARLDAASCGLGFDAALLERIFFPHDELLKEASALGTGDGSACYPSTAVTPLTTEADAVAAAHAKDIGGAEGDRLRPIGNPDV</sequence>
<organism evidence="2 3">
    <name type="scientific">Leptomonas seymouri</name>
    <dbReference type="NCBI Taxonomy" id="5684"/>
    <lineage>
        <taxon>Eukaryota</taxon>
        <taxon>Discoba</taxon>
        <taxon>Euglenozoa</taxon>
        <taxon>Kinetoplastea</taxon>
        <taxon>Metakinetoplastina</taxon>
        <taxon>Trypanosomatida</taxon>
        <taxon>Trypanosomatidae</taxon>
        <taxon>Leishmaniinae</taxon>
        <taxon>Leptomonas</taxon>
    </lineage>
</organism>
<dbReference type="GO" id="GO:0008104">
    <property type="term" value="P:intracellular protein localization"/>
    <property type="evidence" value="ECO:0007669"/>
    <property type="project" value="TreeGrafter"/>
</dbReference>
<dbReference type="PANTHER" id="PTHR16074:SF4">
    <property type="entry name" value="BARDET-BIEDL SYNDROME 7 PROTEIN"/>
    <property type="match status" value="1"/>
</dbReference>
<reference evidence="2 3" key="1">
    <citation type="journal article" date="2015" name="PLoS Pathog.">
        <title>Leptomonas seymouri: Adaptations to the Dixenous Life Cycle Analyzed by Genome Sequencing, Transcriptome Profiling and Co-infection with Leishmania donovani.</title>
        <authorList>
            <person name="Kraeva N."/>
            <person name="Butenko A."/>
            <person name="Hlavacova J."/>
            <person name="Kostygov A."/>
            <person name="Myskova J."/>
            <person name="Grybchuk D."/>
            <person name="Lestinova T."/>
            <person name="Votypka J."/>
            <person name="Volf P."/>
            <person name="Opperdoes F."/>
            <person name="Flegontov P."/>
            <person name="Lukes J."/>
            <person name="Yurchenko V."/>
        </authorList>
    </citation>
    <scope>NUCLEOTIDE SEQUENCE [LARGE SCALE GENOMIC DNA]</scope>
    <source>
        <strain evidence="2 3">ATCC 30220</strain>
    </source>
</reference>
<dbReference type="OMA" id="KGEGCFK"/>
<dbReference type="GO" id="GO:0016020">
    <property type="term" value="C:membrane"/>
    <property type="evidence" value="ECO:0007669"/>
    <property type="project" value="TreeGrafter"/>
</dbReference>
<dbReference type="VEuPathDB" id="TriTrypDB:Lsey_0016_0090"/>
<dbReference type="Proteomes" id="UP000038009">
    <property type="component" value="Unassembled WGS sequence"/>
</dbReference>
<proteinExistence type="predicted"/>